<proteinExistence type="predicted"/>
<protein>
    <submittedName>
        <fullName evidence="1">Nucleotidyl transferase AbiEii/AbiGii toxin family protein</fullName>
    </submittedName>
</protein>
<evidence type="ECO:0000313" key="1">
    <source>
        <dbReference type="EMBL" id="QFS47153.1"/>
    </source>
</evidence>
<keyword evidence="2" id="KW-1185">Reference proteome</keyword>
<accession>A0A5P8W372</accession>
<organism evidence="1 2">
    <name type="scientific">Nostoc sphaeroides CCNUC1</name>
    <dbReference type="NCBI Taxonomy" id="2653204"/>
    <lineage>
        <taxon>Bacteria</taxon>
        <taxon>Bacillati</taxon>
        <taxon>Cyanobacteriota</taxon>
        <taxon>Cyanophyceae</taxon>
        <taxon>Nostocales</taxon>
        <taxon>Nostocaceae</taxon>
        <taxon>Nostoc</taxon>
    </lineage>
</organism>
<evidence type="ECO:0000313" key="2">
    <source>
        <dbReference type="Proteomes" id="UP000326678"/>
    </source>
</evidence>
<dbReference type="InterPro" id="IPR014942">
    <property type="entry name" value="AbiEii"/>
</dbReference>
<reference evidence="1 2" key="1">
    <citation type="submission" date="2019-10" db="EMBL/GenBank/DDBJ databases">
        <title>Genomic and transcriptomic insights into the perfect genentic adaptation of a filamentous nitrogen-fixing cyanobacterium to rice fields.</title>
        <authorList>
            <person name="Chen Z."/>
        </authorList>
    </citation>
    <scope>NUCLEOTIDE SEQUENCE [LARGE SCALE GENOMIC DNA]</scope>
    <source>
        <strain evidence="1">CCNUC1</strain>
    </source>
</reference>
<dbReference type="KEGG" id="nsh:GXM_04643"/>
<dbReference type="EMBL" id="CP045226">
    <property type="protein sequence ID" value="QFS47153.1"/>
    <property type="molecule type" value="Genomic_DNA"/>
</dbReference>
<sequence>MQRDAESALNFMLNPQKLPFLESIGWQLKNVYEMSEKEIVQLYQRNWHHQTTFNNLKQEEKDFVHYLAKKYNSWILPDFEMFHLDHHNNILKILNAFNPEVFKKASAYFGGGTLLALEYDEYRLSKDIDFLFPYGTENYRYLRNLICDEGIVALFQSTTNIELGDSTINQYGIRFLVVVNETIIKVEIVANGIFTLDSPVYPKWTKIPCLSISDRFTSKLMANADRWNDSSTQSRDLIDLAILRVNNEIPAHAIAKAEESYEVKKPLIKAITNFTEKEKYREKCFHELNIPEEKFPIIMDGINWLLVDFESMN</sequence>
<dbReference type="GO" id="GO:0016740">
    <property type="term" value="F:transferase activity"/>
    <property type="evidence" value="ECO:0007669"/>
    <property type="project" value="UniProtKB-KW"/>
</dbReference>
<dbReference type="AlphaFoldDB" id="A0A5P8W372"/>
<dbReference type="Pfam" id="PF08843">
    <property type="entry name" value="AbiEii"/>
    <property type="match status" value="1"/>
</dbReference>
<dbReference type="RefSeq" id="WP_225892203.1">
    <property type="nucleotide sequence ID" value="NZ_CP045226.1"/>
</dbReference>
<keyword evidence="1" id="KW-0808">Transferase</keyword>
<dbReference type="Proteomes" id="UP000326678">
    <property type="component" value="Chromosome Gxm1"/>
</dbReference>
<name>A0A5P8W372_9NOSO</name>
<gene>
    <name evidence="1" type="ORF">GXM_04643</name>
</gene>
<dbReference type="Gene3D" id="3.10.450.620">
    <property type="entry name" value="JHP933, nucleotidyltransferase-like core domain"/>
    <property type="match status" value="1"/>
</dbReference>